<sequence length="263" mass="29546">MGKDDLIEIREASTSHLVELTPTTCDGRLPNSVVQNWSRTRPSASTRVNRTSYSAKETRIIPPSRFFANDKLCWGHPPDGDFSVKSAYTQLEGAQTNPYRKQWDKVWGQRIRSFLWLTLHDRFITNSSRVRRHMAIDASCPIYEVRSLCDDCYVLSQGNPPCSRALGNHGFCSSHQRGTVNRLAPTGWVKVNTDGAYRRSVNQATAGGLQLAWNMGARQVVIEVDSLLAVDLVSRCSAHVNNNFSLVDGIKHLMARDWIVKVT</sequence>
<dbReference type="EMBL" id="CM039439">
    <property type="protein sequence ID" value="KAI4297955.1"/>
    <property type="molecule type" value="Genomic_DNA"/>
</dbReference>
<proteinExistence type="predicted"/>
<accession>A0ACB9KKZ5</accession>
<keyword evidence="2" id="KW-1185">Reference proteome</keyword>
<evidence type="ECO:0000313" key="1">
    <source>
        <dbReference type="EMBL" id="KAI4297955.1"/>
    </source>
</evidence>
<evidence type="ECO:0000313" key="2">
    <source>
        <dbReference type="Proteomes" id="UP000828941"/>
    </source>
</evidence>
<gene>
    <name evidence="1" type="ORF">L6164_037808</name>
</gene>
<organism evidence="1 2">
    <name type="scientific">Bauhinia variegata</name>
    <name type="common">Purple orchid tree</name>
    <name type="synonym">Phanera variegata</name>
    <dbReference type="NCBI Taxonomy" id="167791"/>
    <lineage>
        <taxon>Eukaryota</taxon>
        <taxon>Viridiplantae</taxon>
        <taxon>Streptophyta</taxon>
        <taxon>Embryophyta</taxon>
        <taxon>Tracheophyta</taxon>
        <taxon>Spermatophyta</taxon>
        <taxon>Magnoliopsida</taxon>
        <taxon>eudicotyledons</taxon>
        <taxon>Gunneridae</taxon>
        <taxon>Pentapetalae</taxon>
        <taxon>rosids</taxon>
        <taxon>fabids</taxon>
        <taxon>Fabales</taxon>
        <taxon>Fabaceae</taxon>
        <taxon>Cercidoideae</taxon>
        <taxon>Cercideae</taxon>
        <taxon>Bauhiniinae</taxon>
        <taxon>Bauhinia</taxon>
    </lineage>
</organism>
<reference evidence="1 2" key="1">
    <citation type="journal article" date="2022" name="DNA Res.">
        <title>Chromosomal-level genome assembly of the orchid tree Bauhinia variegata (Leguminosae; Cercidoideae) supports the allotetraploid origin hypothesis of Bauhinia.</title>
        <authorList>
            <person name="Zhong Y."/>
            <person name="Chen Y."/>
            <person name="Zheng D."/>
            <person name="Pang J."/>
            <person name="Liu Y."/>
            <person name="Luo S."/>
            <person name="Meng S."/>
            <person name="Qian L."/>
            <person name="Wei D."/>
            <person name="Dai S."/>
            <person name="Zhou R."/>
        </authorList>
    </citation>
    <scope>NUCLEOTIDE SEQUENCE [LARGE SCALE GENOMIC DNA]</scope>
    <source>
        <strain evidence="1">BV-YZ2020</strain>
    </source>
</reference>
<comment type="caution">
    <text evidence="1">The sequence shown here is derived from an EMBL/GenBank/DDBJ whole genome shotgun (WGS) entry which is preliminary data.</text>
</comment>
<protein>
    <submittedName>
        <fullName evidence="1">Uncharacterized protein</fullName>
    </submittedName>
</protein>
<name>A0ACB9KKZ5_BAUVA</name>
<dbReference type="Proteomes" id="UP000828941">
    <property type="component" value="Chromosome 14"/>
</dbReference>